<protein>
    <submittedName>
        <fullName evidence="4">GDP-4-dehydro-6-deoxy-D-mannose reductase</fullName>
    </submittedName>
</protein>
<evidence type="ECO:0000256" key="1">
    <source>
        <dbReference type="ARBA" id="ARBA00005125"/>
    </source>
</evidence>
<comment type="pathway">
    <text evidence="1">Bacterial outer membrane biogenesis; LPS O-antigen biosynthesis.</text>
</comment>
<dbReference type="Gene3D" id="3.40.50.720">
    <property type="entry name" value="NAD(P)-binding Rossmann-like Domain"/>
    <property type="match status" value="1"/>
</dbReference>
<accession>A0A285U2V6</accession>
<dbReference type="OrthoDB" id="7305551at2"/>
<dbReference type="PRINTS" id="PR01713">
    <property type="entry name" value="NUCEPIMERASE"/>
</dbReference>
<dbReference type="RefSeq" id="WP_097136211.1">
    <property type="nucleotide sequence ID" value="NZ_OBQD01000002.1"/>
</dbReference>
<evidence type="ECO:0000313" key="4">
    <source>
        <dbReference type="EMBL" id="SOC35748.1"/>
    </source>
</evidence>
<keyword evidence="5" id="KW-1185">Reference proteome</keyword>
<dbReference type="Pfam" id="PF01370">
    <property type="entry name" value="Epimerase"/>
    <property type="match status" value="1"/>
</dbReference>
<dbReference type="PANTHER" id="PTHR43000">
    <property type="entry name" value="DTDP-D-GLUCOSE 4,6-DEHYDRATASE-RELATED"/>
    <property type="match status" value="1"/>
</dbReference>
<proteinExistence type="inferred from homology"/>
<name>A0A285U2V6_9HYPH</name>
<comment type="similarity">
    <text evidence="2">Belongs to the NAD(P)-dependent epimerase/dehydratase family.</text>
</comment>
<dbReference type="InterPro" id="IPR001509">
    <property type="entry name" value="Epimerase_deHydtase"/>
</dbReference>
<dbReference type="InterPro" id="IPR036291">
    <property type="entry name" value="NAD(P)-bd_dom_sf"/>
</dbReference>
<dbReference type="Gene3D" id="3.90.25.10">
    <property type="entry name" value="UDP-galactose 4-epimerase, domain 1"/>
    <property type="match status" value="1"/>
</dbReference>
<evidence type="ECO:0000313" key="5">
    <source>
        <dbReference type="Proteomes" id="UP000219167"/>
    </source>
</evidence>
<dbReference type="Proteomes" id="UP000219167">
    <property type="component" value="Unassembled WGS sequence"/>
</dbReference>
<dbReference type="AlphaFoldDB" id="A0A285U2V6"/>
<evidence type="ECO:0000256" key="2">
    <source>
        <dbReference type="ARBA" id="ARBA00007637"/>
    </source>
</evidence>
<dbReference type="SUPFAM" id="SSF51735">
    <property type="entry name" value="NAD(P)-binding Rossmann-fold domains"/>
    <property type="match status" value="1"/>
</dbReference>
<dbReference type="EMBL" id="OBQD01000002">
    <property type="protein sequence ID" value="SOC35748.1"/>
    <property type="molecule type" value="Genomic_DNA"/>
</dbReference>
<feature type="domain" description="NAD-dependent epimerase/dehydratase" evidence="3">
    <location>
        <begin position="8"/>
        <end position="239"/>
    </location>
</feature>
<evidence type="ECO:0000259" key="3">
    <source>
        <dbReference type="Pfam" id="PF01370"/>
    </source>
</evidence>
<organism evidence="4 5">
    <name type="scientific">Rhizobium subbaraonis</name>
    <dbReference type="NCBI Taxonomy" id="908946"/>
    <lineage>
        <taxon>Bacteria</taxon>
        <taxon>Pseudomonadati</taxon>
        <taxon>Pseudomonadota</taxon>
        <taxon>Alphaproteobacteria</taxon>
        <taxon>Hyphomicrobiales</taxon>
        <taxon>Rhizobiaceae</taxon>
        <taxon>Rhizobium/Agrobacterium group</taxon>
        <taxon>Rhizobium</taxon>
    </lineage>
</organism>
<sequence>MAISGQIVLVTGANGFVGRHVVARLAAGGAEVVAVSRRPTAHVMPPGVRRIVVSLSKPSELARLIECCRPQLVVHAAGRVPSPGQDDEQLLFEDNLGSTLSLLEAIRIAALPLRLVTIGSAAQYGLGMPSHRATREDDPLRPVTLYGVSKAAALLAAMAAGARDGLDVVCAVPFNLTGAGQPAHLVPAAFLRHALDSPGEVLKVGNVTSKRDFIDIRDVAAAIEAVALRGKTQSVYNIGSGKALAIADILSIIGDRMGPSFHWEADEHRFGPERVPVSYADIARIEADTGWRPQIRIERSIADMIEDMLSRGPQAEDREVLR</sequence>
<reference evidence="4 5" key="1">
    <citation type="submission" date="2017-08" db="EMBL/GenBank/DDBJ databases">
        <authorList>
            <person name="de Groot N.N."/>
        </authorList>
    </citation>
    <scope>NUCLEOTIDE SEQUENCE [LARGE SCALE GENOMIC DNA]</scope>
    <source>
        <strain evidence="4 5">JC85</strain>
    </source>
</reference>
<gene>
    <name evidence="4" type="ORF">SAMN05892877_10284</name>
</gene>